<evidence type="ECO:0000256" key="8">
    <source>
        <dbReference type="ARBA" id="ARBA00022737"/>
    </source>
</evidence>
<name>A0A223EMZ6_9BACI</name>
<dbReference type="InterPro" id="IPR011706">
    <property type="entry name" value="Cu-oxidase_C"/>
</dbReference>
<dbReference type="Proteomes" id="UP000214618">
    <property type="component" value="Chromosome"/>
</dbReference>
<dbReference type="EMBL" id="CP017704">
    <property type="protein sequence ID" value="ASS96576.1"/>
    <property type="molecule type" value="Genomic_DNA"/>
</dbReference>
<dbReference type="OrthoDB" id="9757546at2"/>
<dbReference type="InterPro" id="IPR011707">
    <property type="entry name" value="Cu-oxidase-like_N"/>
</dbReference>
<feature type="region of interest" description="Disordered" evidence="13">
    <location>
        <begin position="39"/>
        <end position="65"/>
    </location>
</feature>
<accession>A0A223EMZ6</accession>
<feature type="binding site" description="type 1 copper site" evidence="12">
    <location>
        <position position="187"/>
    </location>
    <ligand>
        <name>Cu cation</name>
        <dbReference type="ChEBI" id="CHEBI:23378"/>
        <label>1</label>
    </ligand>
</feature>
<dbReference type="GO" id="GO:0005507">
    <property type="term" value="F:copper ion binding"/>
    <property type="evidence" value="ECO:0007669"/>
    <property type="project" value="InterPro"/>
</dbReference>
<evidence type="ECO:0000256" key="4">
    <source>
        <dbReference type="ARBA" id="ARBA00011233"/>
    </source>
</evidence>
<feature type="binding site" description="type 1 copper site" evidence="12">
    <location>
        <position position="153"/>
    </location>
    <ligand>
        <name>Cu cation</name>
        <dbReference type="ChEBI" id="CHEBI:23378"/>
        <label>1</label>
    </ligand>
</feature>
<evidence type="ECO:0000259" key="14">
    <source>
        <dbReference type="Pfam" id="PF07731"/>
    </source>
</evidence>
<dbReference type="SUPFAM" id="SSF49503">
    <property type="entry name" value="Cupredoxins"/>
    <property type="match status" value="2"/>
</dbReference>
<evidence type="ECO:0000256" key="3">
    <source>
        <dbReference type="ARBA" id="ARBA00010609"/>
    </source>
</evidence>
<evidence type="ECO:0000256" key="1">
    <source>
        <dbReference type="ARBA" id="ARBA00001960"/>
    </source>
</evidence>
<evidence type="ECO:0000256" key="12">
    <source>
        <dbReference type="PIRSR" id="PIRSR601287-1"/>
    </source>
</evidence>
<keyword evidence="8" id="KW-0677">Repeat</keyword>
<dbReference type="PANTHER" id="PTHR11709">
    <property type="entry name" value="MULTI-COPPER OXIDASE"/>
    <property type="match status" value="1"/>
</dbReference>
<dbReference type="PROSITE" id="PS51318">
    <property type="entry name" value="TAT"/>
    <property type="match status" value="1"/>
</dbReference>
<evidence type="ECO:0000256" key="2">
    <source>
        <dbReference type="ARBA" id="ARBA00001973"/>
    </source>
</evidence>
<evidence type="ECO:0000256" key="5">
    <source>
        <dbReference type="ARBA" id="ARBA00011882"/>
    </source>
</evidence>
<dbReference type="Pfam" id="PF07731">
    <property type="entry name" value="Cu-oxidase_2"/>
    <property type="match status" value="1"/>
</dbReference>
<evidence type="ECO:0000256" key="6">
    <source>
        <dbReference type="ARBA" id="ARBA00017290"/>
    </source>
</evidence>
<reference evidence="16 17" key="1">
    <citation type="submission" date="2016-10" db="EMBL/GenBank/DDBJ databases">
        <title>The whole genome sequencing and assembly of Bacillus simplex DSM 1321 strain.</title>
        <authorList>
            <person name="Park M.-K."/>
            <person name="Lee Y.-J."/>
            <person name="Yi H."/>
            <person name="Bahn Y.-S."/>
            <person name="Kim J.F."/>
            <person name="Lee D.-W."/>
        </authorList>
    </citation>
    <scope>NUCLEOTIDE SEQUENCE [LARGE SCALE GENOMIC DNA]</scope>
    <source>
        <strain evidence="16 17">DSM 1321</strain>
    </source>
</reference>
<evidence type="ECO:0000256" key="10">
    <source>
        <dbReference type="ARBA" id="ARBA00023008"/>
    </source>
</evidence>
<dbReference type="EC" id="1.7.2.1" evidence="5"/>
<comment type="cofactor">
    <cofactor evidence="2 12">
        <name>Cu(2+)</name>
        <dbReference type="ChEBI" id="CHEBI:29036"/>
    </cofactor>
</comment>
<dbReference type="GO" id="GO:0050421">
    <property type="term" value="F:nitrite reductase (NO-forming) activity"/>
    <property type="evidence" value="ECO:0007669"/>
    <property type="project" value="UniProtKB-EC"/>
</dbReference>
<evidence type="ECO:0000256" key="9">
    <source>
        <dbReference type="ARBA" id="ARBA00023002"/>
    </source>
</evidence>
<feature type="binding site" description="type 1 copper site" evidence="12">
    <location>
        <position position="196"/>
    </location>
    <ligand>
        <name>Cu cation</name>
        <dbReference type="ChEBI" id="CHEBI:23378"/>
        <label>1</label>
    </ligand>
</feature>
<dbReference type="RefSeq" id="WP_063236302.1">
    <property type="nucleotide sequence ID" value="NZ_BCVO01000044.1"/>
</dbReference>
<dbReference type="PANTHER" id="PTHR11709:SF394">
    <property type="entry name" value="FI03373P-RELATED"/>
    <property type="match status" value="1"/>
</dbReference>
<dbReference type="Pfam" id="PF07732">
    <property type="entry name" value="Cu-oxidase_3"/>
    <property type="match status" value="1"/>
</dbReference>
<dbReference type="PRINTS" id="PR00695">
    <property type="entry name" value="CUNO2RDTASE"/>
</dbReference>
<evidence type="ECO:0000256" key="13">
    <source>
        <dbReference type="SAM" id="MobiDB-lite"/>
    </source>
</evidence>
<dbReference type="InterPro" id="IPR008972">
    <property type="entry name" value="Cupredoxin"/>
</dbReference>
<dbReference type="CDD" id="cd11024">
    <property type="entry name" value="CuRO_1_2DMCO_NIR_like"/>
    <property type="match status" value="1"/>
</dbReference>
<proteinExistence type="inferred from homology"/>
<keyword evidence="10 12" id="KW-0186">Copper</keyword>
<gene>
    <name evidence="16" type="ORF">BS1321_23315</name>
</gene>
<feature type="domain" description="Plastocyanin-like" evidence="15">
    <location>
        <begin position="105"/>
        <end position="211"/>
    </location>
</feature>
<feature type="domain" description="Plastocyanin-like" evidence="14">
    <location>
        <begin position="240"/>
        <end position="340"/>
    </location>
</feature>
<feature type="binding site" description="type 1 copper site" evidence="12">
    <location>
        <position position="188"/>
    </location>
    <ligand>
        <name>Cu cation</name>
        <dbReference type="ChEBI" id="CHEBI:23378"/>
        <label>1</label>
    </ligand>
</feature>
<comment type="cofactor">
    <cofactor evidence="1 12">
        <name>Cu(+)</name>
        <dbReference type="ChEBI" id="CHEBI:49552"/>
    </cofactor>
</comment>
<comment type="similarity">
    <text evidence="3">Belongs to the multicopper oxidase family.</text>
</comment>
<evidence type="ECO:0000313" key="17">
    <source>
        <dbReference type="Proteomes" id="UP000214618"/>
    </source>
</evidence>
<evidence type="ECO:0000256" key="7">
    <source>
        <dbReference type="ARBA" id="ARBA00022723"/>
    </source>
</evidence>
<evidence type="ECO:0000259" key="15">
    <source>
        <dbReference type="Pfam" id="PF07732"/>
    </source>
</evidence>
<evidence type="ECO:0000313" key="16">
    <source>
        <dbReference type="EMBL" id="ASS96576.1"/>
    </source>
</evidence>
<dbReference type="InterPro" id="IPR045087">
    <property type="entry name" value="Cu-oxidase_fam"/>
</dbReference>
<evidence type="ECO:0000256" key="11">
    <source>
        <dbReference type="ARBA" id="ARBA00049340"/>
    </source>
</evidence>
<dbReference type="InterPro" id="IPR001287">
    <property type="entry name" value="NO2-reductase_Cu"/>
</dbReference>
<dbReference type="GeneID" id="56475715"/>
<protein>
    <recommendedName>
        <fullName evidence="6">Copper-containing nitrite reductase</fullName>
        <ecNumber evidence="5">1.7.2.1</ecNumber>
    </recommendedName>
</protein>
<comment type="catalytic activity">
    <reaction evidence="11">
        <text>nitric oxide + Fe(III)-[cytochrome c] + H2O = Fe(II)-[cytochrome c] + nitrite + 2 H(+)</text>
        <dbReference type="Rhea" id="RHEA:15233"/>
        <dbReference type="Rhea" id="RHEA-COMP:10350"/>
        <dbReference type="Rhea" id="RHEA-COMP:14399"/>
        <dbReference type="ChEBI" id="CHEBI:15377"/>
        <dbReference type="ChEBI" id="CHEBI:15378"/>
        <dbReference type="ChEBI" id="CHEBI:16301"/>
        <dbReference type="ChEBI" id="CHEBI:16480"/>
        <dbReference type="ChEBI" id="CHEBI:29033"/>
        <dbReference type="ChEBI" id="CHEBI:29034"/>
        <dbReference type="EC" id="1.7.2.1"/>
    </reaction>
</comment>
<sequence length="341" mass="38986">MSDEKKVSRRDILKMGTAGAFGIAGSYYLNKMAQFPNVAQASSDSSHKTSNHSNHSNHANMSDKTKTTGYKMAERLLTDFDYGEVTKLPNGQILREYKVVAIDKEIEIAKGIKFPGWTYNGTIPGPTFRCTEGDLLRFHFINKGSHPHSIHFHGIHPPEMDGLTSIYPGQKFTYEFEANPYGLQIYHCHVLPLARHIHKGLYGNFIIDPKKPREPALELNMVMNGFDLDLDGENEFYTVNGYANAFMNHPIKIKKDQLVRIYLSNLTEFDLLNSFHLHANYFTYYPTGRNDNPSQFTDTIMQCQGERGIIEVRFPYKGSYMFHAHVSEFAELGWMGFFEVE</sequence>
<keyword evidence="7 12" id="KW-0479">Metal-binding</keyword>
<feature type="compositionally biased region" description="Low complexity" evidence="13">
    <location>
        <begin position="51"/>
        <end position="60"/>
    </location>
</feature>
<keyword evidence="9" id="KW-0560">Oxidoreductase</keyword>
<comment type="subunit">
    <text evidence="4">Homotrimer.</text>
</comment>
<feature type="binding site" description="type 1 copper site" evidence="12">
    <location>
        <position position="148"/>
    </location>
    <ligand>
        <name>Cu cation</name>
        <dbReference type="ChEBI" id="CHEBI:23378"/>
        <label>1</label>
    </ligand>
</feature>
<dbReference type="Gene3D" id="2.60.40.420">
    <property type="entry name" value="Cupredoxins - blue copper proteins"/>
    <property type="match status" value="2"/>
</dbReference>
<organism evidence="16 17">
    <name type="scientific">Peribacillus simplex NBRC 15720 = DSM 1321</name>
    <dbReference type="NCBI Taxonomy" id="1349754"/>
    <lineage>
        <taxon>Bacteria</taxon>
        <taxon>Bacillati</taxon>
        <taxon>Bacillota</taxon>
        <taxon>Bacilli</taxon>
        <taxon>Bacillales</taxon>
        <taxon>Bacillaceae</taxon>
        <taxon>Peribacillus</taxon>
    </lineage>
</organism>
<dbReference type="AlphaFoldDB" id="A0A223EMZ6"/>
<dbReference type="InterPro" id="IPR006311">
    <property type="entry name" value="TAT_signal"/>
</dbReference>